<proteinExistence type="predicted"/>
<dbReference type="EMBL" id="MU154707">
    <property type="protein sequence ID" value="KAF9488584.1"/>
    <property type="molecule type" value="Genomic_DNA"/>
</dbReference>
<keyword evidence="3" id="KW-1185">Reference proteome</keyword>
<name>A0A9P5ZIV8_PLEER</name>
<feature type="compositionally biased region" description="Low complexity" evidence="1">
    <location>
        <begin position="85"/>
        <end position="96"/>
    </location>
</feature>
<comment type="caution">
    <text evidence="2">The sequence shown here is derived from an EMBL/GenBank/DDBJ whole genome shotgun (WGS) entry which is preliminary data.</text>
</comment>
<sequence>MDWEPSPAVADPAAVPATPFAVPNVPPMYWHPAPAHSMPHTHWFPPSTSYTWDPSPYVENPAPPASNPMEGVTTDGPSPVMNPGTTTTPTTAPTAPSMDWDPSPGVMDLGAVPMMPGSSGVSSSTNHPPPSPARSRTPMEGVMNAAAGSPPPDPPMQNHSDQGTSHPATNRWPSDSYSPPVDPCPPKHSSMPPPGPMDWDPAEFNLGGHYDTGKPSEQGFPRRSRNLIIIAVREIISLVVHHHRLRLDRKMVPMLTMCLLTSNQHRISPGVRIVVRRAPGLMSQDPHEHTNREIALRETPGPVIHHHHEQADREAALREMPGPVVHHHREQASGGNMIVLVVLELPNNQICLQEIIGAIRHDPIAAGALRLHETTMATLTTETREVVDEHST</sequence>
<evidence type="ECO:0000313" key="2">
    <source>
        <dbReference type="EMBL" id="KAF9488584.1"/>
    </source>
</evidence>
<reference evidence="2" key="1">
    <citation type="submission" date="2020-11" db="EMBL/GenBank/DDBJ databases">
        <authorList>
            <consortium name="DOE Joint Genome Institute"/>
            <person name="Ahrendt S."/>
            <person name="Riley R."/>
            <person name="Andreopoulos W."/>
            <person name="Labutti K."/>
            <person name="Pangilinan J."/>
            <person name="Ruiz-Duenas F.J."/>
            <person name="Barrasa J.M."/>
            <person name="Sanchez-Garcia M."/>
            <person name="Camarero S."/>
            <person name="Miyauchi S."/>
            <person name="Serrano A."/>
            <person name="Linde D."/>
            <person name="Babiker R."/>
            <person name="Drula E."/>
            <person name="Ayuso-Fernandez I."/>
            <person name="Pacheco R."/>
            <person name="Padilla G."/>
            <person name="Ferreira P."/>
            <person name="Barriuso J."/>
            <person name="Kellner H."/>
            <person name="Castanera R."/>
            <person name="Alfaro M."/>
            <person name="Ramirez L."/>
            <person name="Pisabarro A.G."/>
            <person name="Kuo A."/>
            <person name="Tritt A."/>
            <person name="Lipzen A."/>
            <person name="He G."/>
            <person name="Yan M."/>
            <person name="Ng V."/>
            <person name="Cullen D."/>
            <person name="Martin F."/>
            <person name="Rosso M.-N."/>
            <person name="Henrissat B."/>
            <person name="Hibbett D."/>
            <person name="Martinez A.T."/>
            <person name="Grigoriev I.V."/>
        </authorList>
    </citation>
    <scope>NUCLEOTIDE SEQUENCE</scope>
    <source>
        <strain evidence="2">ATCC 90797</strain>
    </source>
</reference>
<gene>
    <name evidence="2" type="ORF">BDN71DRAFT_1512940</name>
</gene>
<feature type="compositionally biased region" description="Polar residues" evidence="1">
    <location>
        <begin position="157"/>
        <end position="177"/>
    </location>
</feature>
<dbReference type="Proteomes" id="UP000807025">
    <property type="component" value="Unassembled WGS sequence"/>
</dbReference>
<evidence type="ECO:0000256" key="1">
    <source>
        <dbReference type="SAM" id="MobiDB-lite"/>
    </source>
</evidence>
<evidence type="ECO:0000313" key="3">
    <source>
        <dbReference type="Proteomes" id="UP000807025"/>
    </source>
</evidence>
<feature type="region of interest" description="Disordered" evidence="1">
    <location>
        <begin position="61"/>
        <end position="220"/>
    </location>
</feature>
<feature type="compositionally biased region" description="Pro residues" evidence="1">
    <location>
        <begin position="180"/>
        <end position="196"/>
    </location>
</feature>
<feature type="compositionally biased region" description="Low complexity" evidence="1">
    <location>
        <begin position="112"/>
        <end position="124"/>
    </location>
</feature>
<protein>
    <submittedName>
        <fullName evidence="2">Uncharacterized protein</fullName>
    </submittedName>
</protein>
<accession>A0A9P5ZIV8</accession>
<organism evidence="2 3">
    <name type="scientific">Pleurotus eryngii</name>
    <name type="common">Boletus of the steppes</name>
    <dbReference type="NCBI Taxonomy" id="5323"/>
    <lineage>
        <taxon>Eukaryota</taxon>
        <taxon>Fungi</taxon>
        <taxon>Dikarya</taxon>
        <taxon>Basidiomycota</taxon>
        <taxon>Agaricomycotina</taxon>
        <taxon>Agaricomycetes</taxon>
        <taxon>Agaricomycetidae</taxon>
        <taxon>Agaricales</taxon>
        <taxon>Pleurotineae</taxon>
        <taxon>Pleurotaceae</taxon>
        <taxon>Pleurotus</taxon>
    </lineage>
</organism>
<dbReference type="AlphaFoldDB" id="A0A9P5ZIV8"/>